<proteinExistence type="inferred from homology"/>
<accession>A0AAE3MF02</accession>
<protein>
    <recommendedName>
        <fullName evidence="5 9">Mannonate dehydratase</fullName>
        <ecNumber evidence="5 9">4.2.1.8</ecNumber>
    </recommendedName>
    <alternativeName>
        <fullName evidence="9">D-mannonate hydro-lyase</fullName>
    </alternativeName>
</protein>
<evidence type="ECO:0000256" key="9">
    <source>
        <dbReference type="HAMAP-Rule" id="MF_00106"/>
    </source>
</evidence>
<comment type="caution">
    <text evidence="10">The sequence shown here is derived from an EMBL/GenBank/DDBJ whole genome shotgun (WGS) entry which is preliminary data.</text>
</comment>
<comment type="cofactor">
    <cofactor evidence="9">
        <name>Fe(2+)</name>
        <dbReference type="ChEBI" id="CHEBI:29033"/>
    </cofactor>
    <cofactor evidence="9">
        <name>Mn(2+)</name>
        <dbReference type="ChEBI" id="CHEBI:29035"/>
    </cofactor>
</comment>
<dbReference type="PIRSF" id="PIRSF016049">
    <property type="entry name" value="Man_dehyd"/>
    <property type="match status" value="1"/>
</dbReference>
<dbReference type="GO" id="GO:0042840">
    <property type="term" value="P:D-glucuronate catabolic process"/>
    <property type="evidence" value="ECO:0007669"/>
    <property type="project" value="TreeGrafter"/>
</dbReference>
<dbReference type="GO" id="GO:0008927">
    <property type="term" value="F:mannonate dehydratase activity"/>
    <property type="evidence" value="ECO:0007669"/>
    <property type="project" value="UniProtKB-UniRule"/>
</dbReference>
<comment type="pathway">
    <text evidence="3 9">Carbohydrate metabolism; pentose and glucuronate interconversion.</text>
</comment>
<evidence type="ECO:0000256" key="2">
    <source>
        <dbReference type="ARBA" id="ARBA00002713"/>
    </source>
</evidence>
<dbReference type="PANTHER" id="PTHR30387">
    <property type="entry name" value="MANNONATE DEHYDRATASE"/>
    <property type="match status" value="1"/>
</dbReference>
<dbReference type="HAMAP" id="MF_00106">
    <property type="entry name" value="UxuA"/>
    <property type="match status" value="1"/>
</dbReference>
<keyword evidence="7 9" id="KW-0464">Manganese</keyword>
<dbReference type="RefSeq" id="WP_301199772.1">
    <property type="nucleotide sequence ID" value="NZ_JAPDPI010000023.1"/>
</dbReference>
<evidence type="ECO:0000256" key="4">
    <source>
        <dbReference type="ARBA" id="ARBA00007389"/>
    </source>
</evidence>
<name>A0AAE3MF02_9BACT</name>
<dbReference type="PANTHER" id="PTHR30387:SF2">
    <property type="entry name" value="MANNONATE DEHYDRATASE"/>
    <property type="match status" value="1"/>
</dbReference>
<dbReference type="InterPro" id="IPR004628">
    <property type="entry name" value="Man_deHydtase"/>
</dbReference>
<dbReference type="SUPFAM" id="SSF51658">
    <property type="entry name" value="Xylose isomerase-like"/>
    <property type="match status" value="1"/>
</dbReference>
<evidence type="ECO:0000256" key="1">
    <source>
        <dbReference type="ARBA" id="ARBA00001794"/>
    </source>
</evidence>
<evidence type="ECO:0000256" key="5">
    <source>
        <dbReference type="ARBA" id="ARBA00012927"/>
    </source>
</evidence>
<evidence type="ECO:0000313" key="11">
    <source>
        <dbReference type="Proteomes" id="UP001207408"/>
    </source>
</evidence>
<keyword evidence="11" id="KW-1185">Reference proteome</keyword>
<dbReference type="Proteomes" id="UP001207408">
    <property type="component" value="Unassembled WGS sequence"/>
</dbReference>
<dbReference type="NCBIfam" id="TIGR00695">
    <property type="entry name" value="uxuA"/>
    <property type="match status" value="1"/>
</dbReference>
<keyword evidence="8 9" id="KW-0456">Lyase</keyword>
<reference evidence="10" key="1">
    <citation type="submission" date="2022-10" db="EMBL/GenBank/DDBJ databases">
        <authorList>
            <person name="Yu W.X."/>
        </authorList>
    </citation>
    <scope>NUCLEOTIDE SEQUENCE</scope>
    <source>
        <strain evidence="10">D04</strain>
    </source>
</reference>
<comment type="catalytic activity">
    <reaction evidence="1 9">
        <text>D-mannonate = 2-dehydro-3-deoxy-D-gluconate + H2O</text>
        <dbReference type="Rhea" id="RHEA:20097"/>
        <dbReference type="ChEBI" id="CHEBI:15377"/>
        <dbReference type="ChEBI" id="CHEBI:17767"/>
        <dbReference type="ChEBI" id="CHEBI:57990"/>
        <dbReference type="EC" id="4.2.1.8"/>
    </reaction>
</comment>
<keyword evidence="6 9" id="KW-0408">Iron</keyword>
<dbReference type="EC" id="4.2.1.8" evidence="5 9"/>
<dbReference type="Pfam" id="PF03786">
    <property type="entry name" value="UxuA"/>
    <property type="match status" value="1"/>
</dbReference>
<dbReference type="GO" id="GO:0030145">
    <property type="term" value="F:manganese ion binding"/>
    <property type="evidence" value="ECO:0007669"/>
    <property type="project" value="TreeGrafter"/>
</dbReference>
<comment type="function">
    <text evidence="2 9">Catalyzes the dehydration of D-mannonate.</text>
</comment>
<sequence>MALEKTWRWFGEKDNISLDMLRQMGVEGVITALHHIPNGEVWTIEEIMKVKNAIEEHGMRWSVVESLPVSEGIKICSEDRPRLIKNYQESVKNLGACGIDTICYNFMPVLDWARTNLHYKLSNGGESMYFDFPTFVAFDVFILKRPNAESDYPAEVVKKAKEVYSNMSAEEAEKLAYNIIVVTQGFIDGVVDGSIPDYKGLFLQFIDRYKGYGKYEMRKNLKAFLDDVIPIAEEAGVRLAIHPDDPPFPVLGLPRIIGQLEDYEWLFEANASPNNGITFCAGSLSARKENDLNEIINKTAERIHFVHLRNTLLLEDGSFYESGHIVGSQNMVKLITALLKEQKRRIAEGRKDTKMPVRPDHGIKILDDYNNDYNPGYPLIGRLKGLAELDGLMTGIESFI</sequence>
<comment type="similarity">
    <text evidence="4 9">Belongs to the mannonate dehydratase family.</text>
</comment>
<dbReference type="GO" id="GO:0008198">
    <property type="term" value="F:ferrous iron binding"/>
    <property type="evidence" value="ECO:0007669"/>
    <property type="project" value="TreeGrafter"/>
</dbReference>
<evidence type="ECO:0000313" key="10">
    <source>
        <dbReference type="EMBL" id="MCW3806382.1"/>
    </source>
</evidence>
<organism evidence="10 11">
    <name type="scientific">Plebeiibacterium marinum</name>
    <dbReference type="NCBI Taxonomy" id="2992111"/>
    <lineage>
        <taxon>Bacteria</taxon>
        <taxon>Pseudomonadati</taxon>
        <taxon>Bacteroidota</taxon>
        <taxon>Bacteroidia</taxon>
        <taxon>Marinilabiliales</taxon>
        <taxon>Marinilabiliaceae</taxon>
        <taxon>Plebeiibacterium</taxon>
    </lineage>
</organism>
<gene>
    <name evidence="9 10" type="primary">uxuA</name>
    <name evidence="10" type="ORF">OM074_12175</name>
</gene>
<dbReference type="EMBL" id="JAPDPI010000023">
    <property type="protein sequence ID" value="MCW3806382.1"/>
    <property type="molecule type" value="Genomic_DNA"/>
</dbReference>
<evidence type="ECO:0000256" key="8">
    <source>
        <dbReference type="ARBA" id="ARBA00023239"/>
    </source>
</evidence>
<evidence type="ECO:0000256" key="3">
    <source>
        <dbReference type="ARBA" id="ARBA00004892"/>
    </source>
</evidence>
<evidence type="ECO:0000256" key="7">
    <source>
        <dbReference type="ARBA" id="ARBA00023211"/>
    </source>
</evidence>
<dbReference type="Gene3D" id="3.20.20.150">
    <property type="entry name" value="Divalent-metal-dependent TIM barrel enzymes"/>
    <property type="match status" value="1"/>
</dbReference>
<dbReference type="AlphaFoldDB" id="A0AAE3MF02"/>
<dbReference type="NCBIfam" id="NF003027">
    <property type="entry name" value="PRK03906.1"/>
    <property type="match status" value="1"/>
</dbReference>
<evidence type="ECO:0000256" key="6">
    <source>
        <dbReference type="ARBA" id="ARBA00023004"/>
    </source>
</evidence>
<dbReference type="InterPro" id="IPR036237">
    <property type="entry name" value="Xyl_isomerase-like_sf"/>
</dbReference>